<comment type="caution">
    <text evidence="1">The sequence shown here is derived from an EMBL/GenBank/DDBJ whole genome shotgun (WGS) entry which is preliminary data.</text>
</comment>
<keyword evidence="2" id="KW-1185">Reference proteome</keyword>
<protein>
    <submittedName>
        <fullName evidence="1">Uncharacterized protein</fullName>
    </submittedName>
</protein>
<dbReference type="AlphaFoldDB" id="A0A0A2IS55"/>
<dbReference type="EMBL" id="JQFZ01000157">
    <property type="protein sequence ID" value="KGO56899.1"/>
    <property type="molecule type" value="Genomic_DNA"/>
</dbReference>
<evidence type="ECO:0000313" key="2">
    <source>
        <dbReference type="Proteomes" id="UP000030143"/>
    </source>
</evidence>
<dbReference type="OrthoDB" id="3836772at2759"/>
<name>A0A0A2IS55_PENEN</name>
<accession>A0A0A2IS55</accession>
<proteinExistence type="predicted"/>
<evidence type="ECO:0000313" key="1">
    <source>
        <dbReference type="EMBL" id="KGO56899.1"/>
    </source>
</evidence>
<sequence>MHPDCNTTPGINTSTCLSDWEPCCYGQINSPAKLHSPHPERSIADEVDCWDIFNKCHSTSGTNISTCISDKAAHDEGENEQGDDLIYTVFMDGTSL</sequence>
<dbReference type="STRING" id="27334.A0A0A2IS55"/>
<gene>
    <name evidence="1" type="ORF">PEX2_076550</name>
</gene>
<dbReference type="PhylomeDB" id="A0A0A2IS55"/>
<organism evidence="1 2">
    <name type="scientific">Penicillium expansum</name>
    <name type="common">Blue mold rot fungus</name>
    <dbReference type="NCBI Taxonomy" id="27334"/>
    <lineage>
        <taxon>Eukaryota</taxon>
        <taxon>Fungi</taxon>
        <taxon>Dikarya</taxon>
        <taxon>Ascomycota</taxon>
        <taxon>Pezizomycotina</taxon>
        <taxon>Eurotiomycetes</taxon>
        <taxon>Eurotiomycetidae</taxon>
        <taxon>Eurotiales</taxon>
        <taxon>Aspergillaceae</taxon>
        <taxon>Penicillium</taxon>
    </lineage>
</organism>
<dbReference type="GeneID" id="27680345"/>
<reference evidence="1 2" key="1">
    <citation type="journal article" date="2015" name="Mol. Plant Microbe Interact.">
        <title>Genome, transcriptome, and functional analyses of Penicillium expansum provide new insights into secondary metabolism and pathogenicity.</title>
        <authorList>
            <person name="Ballester A.R."/>
            <person name="Marcet-Houben M."/>
            <person name="Levin E."/>
            <person name="Sela N."/>
            <person name="Selma-Lazaro C."/>
            <person name="Carmona L."/>
            <person name="Wisniewski M."/>
            <person name="Droby S."/>
            <person name="Gonzalez-Candelas L."/>
            <person name="Gabaldon T."/>
        </authorList>
    </citation>
    <scope>NUCLEOTIDE SEQUENCE [LARGE SCALE GENOMIC DNA]</scope>
    <source>
        <strain evidence="1 2">MD-8</strain>
    </source>
</reference>
<dbReference type="VEuPathDB" id="FungiDB:PEXP_059030"/>
<dbReference type="Proteomes" id="UP000030143">
    <property type="component" value="Unassembled WGS sequence"/>
</dbReference>
<dbReference type="RefSeq" id="XP_016598587.1">
    <property type="nucleotide sequence ID" value="XM_016744925.1"/>
</dbReference>
<dbReference type="HOGENOM" id="CLU_2360388_0_0_1"/>